<reference evidence="2 3" key="1">
    <citation type="journal article" date="2019" name="Int. J. Syst. Evol. Microbiol.">
        <title>The Global Catalogue of Microorganisms (GCM) 10K type strain sequencing project: providing services to taxonomists for standard genome sequencing and annotation.</title>
        <authorList>
            <consortium name="The Broad Institute Genomics Platform"/>
            <consortium name="The Broad Institute Genome Sequencing Center for Infectious Disease"/>
            <person name="Wu L."/>
            <person name="Ma J."/>
        </authorList>
    </citation>
    <scope>NUCLEOTIDE SEQUENCE [LARGE SCALE GENOMIC DNA]</scope>
    <source>
        <strain evidence="2 3">JCM 15592</strain>
    </source>
</reference>
<feature type="region of interest" description="Disordered" evidence="1">
    <location>
        <begin position="10"/>
        <end position="31"/>
    </location>
</feature>
<name>A0ABN2LL04_9MICO</name>
<gene>
    <name evidence="2" type="ORF">GCM10009811_15880</name>
</gene>
<sequence length="301" mass="32492">MRTYDVCFPTAAGSPTGGGPAQVADGPAVSGPARAANEAVEQSAGESEQVPLDAAALGDFLLAWQTLIYRVTREAADLADLGRMVRPIEALSQVRATWHWPGEMWLHVGDPTTLPIDPLEGKVDRTMAGIIAGLAANRRPTGITNPIADAVDNLIRTLTRLAPEVIIGLPDGSAARLRTSHLSREPWRQSRTEPVRTALVTGRLEMADLHTARFRVRDREGTPYDVTEVPEPDQAARLVGTLVAVRGVLQPGTGTQHHRIEQGRIQPAESARAGSARPAPDPLDLTDEQWRQFLADHGSEF</sequence>
<feature type="region of interest" description="Disordered" evidence="1">
    <location>
        <begin position="250"/>
        <end position="285"/>
    </location>
</feature>
<evidence type="ECO:0000256" key="1">
    <source>
        <dbReference type="SAM" id="MobiDB-lite"/>
    </source>
</evidence>
<evidence type="ECO:0000313" key="2">
    <source>
        <dbReference type="EMBL" id="GAA1791961.1"/>
    </source>
</evidence>
<proteinExistence type="predicted"/>
<organism evidence="2 3">
    <name type="scientific">Nostocoides veronense</name>
    <dbReference type="NCBI Taxonomy" id="330836"/>
    <lineage>
        <taxon>Bacteria</taxon>
        <taxon>Bacillati</taxon>
        <taxon>Actinomycetota</taxon>
        <taxon>Actinomycetes</taxon>
        <taxon>Micrococcales</taxon>
        <taxon>Intrasporangiaceae</taxon>
        <taxon>Nostocoides</taxon>
    </lineage>
</organism>
<accession>A0ABN2LL04</accession>
<dbReference type="RefSeq" id="WP_344083289.1">
    <property type="nucleotide sequence ID" value="NZ_BAAAPO010000025.1"/>
</dbReference>
<keyword evidence="3" id="KW-1185">Reference proteome</keyword>
<protein>
    <submittedName>
        <fullName evidence="2">Uncharacterized protein</fullName>
    </submittedName>
</protein>
<dbReference type="EMBL" id="BAAAPO010000025">
    <property type="protein sequence ID" value="GAA1791961.1"/>
    <property type="molecule type" value="Genomic_DNA"/>
</dbReference>
<comment type="caution">
    <text evidence="2">The sequence shown here is derived from an EMBL/GenBank/DDBJ whole genome shotgun (WGS) entry which is preliminary data.</text>
</comment>
<evidence type="ECO:0000313" key="3">
    <source>
        <dbReference type="Proteomes" id="UP001499938"/>
    </source>
</evidence>
<dbReference type="Proteomes" id="UP001499938">
    <property type="component" value="Unassembled WGS sequence"/>
</dbReference>